<comment type="catalytic activity">
    <reaction evidence="9 10">
        <text>an alpha-D-Man-(1-&gt;3)-beta-D-Man-(1-&gt;4)-beta-D-GlcNAc-(1-&gt;4)-alpha-D-GlcNAc-diphospho-di-trans,poly-cis-dolichol + GDP-alpha-D-mannose = an alpha-D-Man-(1-&gt;3)-[alpha-D-Man-(1-&gt;6)]-beta-D-Man-(1-&gt;4)-beta-D-GlcNAc-(1-&gt;4)-alpha-D-GlcNAc-diphospho-di-trans,poly-cis-dolichol + GDP + H(+)</text>
        <dbReference type="Rhea" id="RHEA:29519"/>
        <dbReference type="Rhea" id="RHEA-COMP:19513"/>
        <dbReference type="Rhea" id="RHEA-COMP:19515"/>
        <dbReference type="ChEBI" id="CHEBI:15378"/>
        <dbReference type="ChEBI" id="CHEBI:57527"/>
        <dbReference type="ChEBI" id="CHEBI:58189"/>
        <dbReference type="ChEBI" id="CHEBI:132510"/>
        <dbReference type="ChEBI" id="CHEBI:132511"/>
        <dbReference type="EC" id="2.4.1.257"/>
    </reaction>
    <physiologicalReaction direction="left-to-right" evidence="9 10">
        <dbReference type="Rhea" id="RHEA:29520"/>
    </physiologicalReaction>
</comment>
<evidence type="ECO:0000256" key="7">
    <source>
        <dbReference type="ARBA" id="ARBA00023136"/>
    </source>
</evidence>
<comment type="similarity">
    <text evidence="10">Belongs to the glycosyltransferase group 1 family.</text>
</comment>
<evidence type="ECO:0000313" key="13">
    <source>
        <dbReference type="EMBL" id="KAK9841256.1"/>
    </source>
</evidence>
<evidence type="ECO:0000256" key="5">
    <source>
        <dbReference type="ARBA" id="ARBA00022824"/>
    </source>
</evidence>
<comment type="pathway">
    <text evidence="1 10">Protein modification; protein glycosylation.</text>
</comment>
<dbReference type="Pfam" id="PF00534">
    <property type="entry name" value="Glycos_transf_1"/>
    <property type="match status" value="1"/>
</dbReference>
<accession>A0AAW1S710</accession>
<keyword evidence="14" id="KW-1185">Reference proteome</keyword>
<keyword evidence="3 10" id="KW-0808">Transferase</keyword>
<dbReference type="InterPro" id="IPR027054">
    <property type="entry name" value="ALG2"/>
</dbReference>
<reference evidence="13 14" key="1">
    <citation type="journal article" date="2024" name="Nat. Commun.">
        <title>Phylogenomics reveals the evolutionary origins of lichenization in chlorophyte algae.</title>
        <authorList>
            <person name="Puginier C."/>
            <person name="Libourel C."/>
            <person name="Otte J."/>
            <person name="Skaloud P."/>
            <person name="Haon M."/>
            <person name="Grisel S."/>
            <person name="Petersen M."/>
            <person name="Berrin J.G."/>
            <person name="Delaux P.M."/>
            <person name="Dal Grande F."/>
            <person name="Keller J."/>
        </authorList>
    </citation>
    <scope>NUCLEOTIDE SEQUENCE [LARGE SCALE GENOMIC DNA]</scope>
    <source>
        <strain evidence="13 14">SAG 2145</strain>
    </source>
</reference>
<feature type="domain" description="Glycosyltransferase subfamily 4-like N-terminal" evidence="12">
    <location>
        <begin position="17"/>
        <end position="177"/>
    </location>
</feature>
<keyword evidence="2 10" id="KW-0328">Glycosyltransferase</keyword>
<proteinExistence type="inferred from homology"/>
<protein>
    <recommendedName>
        <fullName evidence="10">Alpha-1,3/1,6-mannosyltransferase ALG2</fullName>
        <ecNumber evidence="10">2.4.1.132</ecNumber>
        <ecNumber evidence="10">2.4.1.257</ecNumber>
    </recommendedName>
    <alternativeName>
        <fullName evidence="10">GDP-Man:Man(1)GlcNAc(2)-PP-Dol alpha-1,3-mannosyltransferase</fullName>
    </alternativeName>
</protein>
<dbReference type="Pfam" id="PF13439">
    <property type="entry name" value="Glyco_transf_4"/>
    <property type="match status" value="1"/>
</dbReference>
<name>A0AAW1S710_9CHLO</name>
<evidence type="ECO:0000256" key="2">
    <source>
        <dbReference type="ARBA" id="ARBA00022676"/>
    </source>
</evidence>
<keyword evidence="6" id="KW-1133">Transmembrane helix</keyword>
<dbReference type="SUPFAM" id="SSF53756">
    <property type="entry name" value="UDP-Glycosyltransferase/glycogen phosphorylase"/>
    <property type="match status" value="1"/>
</dbReference>
<dbReference type="GO" id="GO:0005789">
    <property type="term" value="C:endoplasmic reticulum membrane"/>
    <property type="evidence" value="ECO:0007669"/>
    <property type="project" value="UniProtKB-SubCell"/>
</dbReference>
<dbReference type="EC" id="2.4.1.132" evidence="10"/>
<sequence length="524" mass="58483">MRSHLRVAFCHPDLGLGGAERLVVDAAHELSQRGHQVDVYTAFHDRKRCFDETVDGSFSVTVAGGWFPRTLFGRCQALCATIRCWLVALYIWWTAGRSYDVVFVDAVSAVVPILQLLLRCKVLFYCHYPDMLLATRAQGMRQVYRRPLDGLEEWSTGKADLCLVNSRFTQGVFANTFKSLARKGVQPEVLYPAVRIPSDAALTQASATWQQHLDQDLVGFLQSGPTFLSINRFERTKDLGLAVRALHTFQTGSGRLDSSHPAQLILAGGYDSRLAENKEVYQELQQLAALLGIEHQVRFVRSFTTPERTALLAACVAVIYTPPAEHFGIVPLEAMAASRPVIACNQAGPLETIVHGVTGLLCHPDPVAFAGAMHMLLEQNCSKQSGMGSAARNHVQHHFSLQAFGDRLEEHLHQRRLLEQWVQEARRHGVASHKVVSWVRRKIGPDIIVWRCRSDGSRGCATPCVLCHRQLCKFDLRVHCSLNSQQWFSGRLTDGDAPPPVLTSGQRRQWQAFREHAATLPVTN</sequence>
<evidence type="ECO:0000256" key="1">
    <source>
        <dbReference type="ARBA" id="ARBA00004922"/>
    </source>
</evidence>
<keyword evidence="4" id="KW-0812">Transmembrane</keyword>
<dbReference type="EC" id="2.4.1.257" evidence="10"/>
<comment type="catalytic activity">
    <reaction evidence="8 10">
        <text>a beta-D-Man-(1-&gt;4)-beta-D-GlcNAc-(1-&gt;4)-alpha-D-GlcNAc-diphospho-di-trans,poly-cis-dolichol + GDP-alpha-D-mannose = an alpha-D-Man-(1-&gt;3)-beta-D-Man-(1-&gt;4)-beta-D-GlcNAc-(1-&gt;4)-alpha-D-GlcNAc-diphospho-di-trans,poly-cis-dolichol + GDP + H(+)</text>
        <dbReference type="Rhea" id="RHEA:29515"/>
        <dbReference type="Rhea" id="RHEA-COMP:19511"/>
        <dbReference type="Rhea" id="RHEA-COMP:19513"/>
        <dbReference type="ChEBI" id="CHEBI:15378"/>
        <dbReference type="ChEBI" id="CHEBI:57527"/>
        <dbReference type="ChEBI" id="CHEBI:58189"/>
        <dbReference type="ChEBI" id="CHEBI:58472"/>
        <dbReference type="ChEBI" id="CHEBI:132510"/>
        <dbReference type="EC" id="2.4.1.132"/>
    </reaction>
    <physiologicalReaction direction="left-to-right" evidence="8 10">
        <dbReference type="Rhea" id="RHEA:29516"/>
    </physiologicalReaction>
</comment>
<dbReference type="CDD" id="cd03805">
    <property type="entry name" value="GT4_ALG2-like"/>
    <property type="match status" value="1"/>
</dbReference>
<evidence type="ECO:0000259" key="11">
    <source>
        <dbReference type="Pfam" id="PF00534"/>
    </source>
</evidence>
<dbReference type="Proteomes" id="UP001438707">
    <property type="component" value="Unassembled WGS sequence"/>
</dbReference>
<dbReference type="InterPro" id="IPR001296">
    <property type="entry name" value="Glyco_trans_1"/>
</dbReference>
<comment type="function">
    <text evidence="10">Mannosylates Man(2)GlcNAc(2)-dolichol diphosphate and Man(1)GlcNAc(2)-dolichol diphosphate to form Man(3)GlcNAc(2)-dolichol diphosphate.</text>
</comment>
<evidence type="ECO:0000256" key="6">
    <source>
        <dbReference type="ARBA" id="ARBA00022989"/>
    </source>
</evidence>
<comment type="caution">
    <text evidence="13">The sequence shown here is derived from an EMBL/GenBank/DDBJ whole genome shotgun (WGS) entry which is preliminary data.</text>
</comment>
<feature type="domain" description="Glycosyl transferase family 1" evidence="11">
    <location>
        <begin position="224"/>
        <end position="393"/>
    </location>
</feature>
<evidence type="ECO:0000256" key="10">
    <source>
        <dbReference type="RuleBase" id="RU367136"/>
    </source>
</evidence>
<gene>
    <name evidence="13" type="ORF">WJX74_002635</name>
</gene>
<dbReference type="PANTHER" id="PTHR45918">
    <property type="entry name" value="ALPHA-1,3/1,6-MANNOSYLTRANSFERASE ALG2"/>
    <property type="match status" value="1"/>
</dbReference>
<evidence type="ECO:0000256" key="9">
    <source>
        <dbReference type="ARBA" id="ARBA00045104"/>
    </source>
</evidence>
<dbReference type="InterPro" id="IPR028098">
    <property type="entry name" value="Glyco_trans_4-like_N"/>
</dbReference>
<evidence type="ECO:0000256" key="3">
    <source>
        <dbReference type="ARBA" id="ARBA00022679"/>
    </source>
</evidence>
<evidence type="ECO:0000256" key="8">
    <source>
        <dbReference type="ARBA" id="ARBA00045103"/>
    </source>
</evidence>
<keyword evidence="5" id="KW-0256">Endoplasmic reticulum</keyword>
<organism evidence="13 14">
    <name type="scientific">Apatococcus lobatus</name>
    <dbReference type="NCBI Taxonomy" id="904363"/>
    <lineage>
        <taxon>Eukaryota</taxon>
        <taxon>Viridiplantae</taxon>
        <taxon>Chlorophyta</taxon>
        <taxon>core chlorophytes</taxon>
        <taxon>Trebouxiophyceae</taxon>
        <taxon>Chlorellales</taxon>
        <taxon>Chlorellaceae</taxon>
        <taxon>Apatococcus</taxon>
    </lineage>
</organism>
<comment type="subcellular location">
    <subcellularLocation>
        <location evidence="10">Endoplasmic reticulum membrane</location>
        <topology evidence="10">Single-pass membrane protein</topology>
    </subcellularLocation>
</comment>
<dbReference type="GO" id="GO:0004378">
    <property type="term" value="F:GDP-Man:Man(1)GlcNAc(2)-PP-Dol alpha-1,3-mannosyltransferase activity"/>
    <property type="evidence" value="ECO:0007669"/>
    <property type="project" value="UniProtKB-UniRule"/>
</dbReference>
<evidence type="ECO:0000256" key="4">
    <source>
        <dbReference type="ARBA" id="ARBA00022692"/>
    </source>
</evidence>
<evidence type="ECO:0000313" key="14">
    <source>
        <dbReference type="Proteomes" id="UP001438707"/>
    </source>
</evidence>
<dbReference type="PANTHER" id="PTHR45918:SF1">
    <property type="entry name" value="ALPHA-1,3_1,6-MANNOSYLTRANSFERASE ALG2"/>
    <property type="match status" value="1"/>
</dbReference>
<dbReference type="EMBL" id="JALJOS010000003">
    <property type="protein sequence ID" value="KAK9841256.1"/>
    <property type="molecule type" value="Genomic_DNA"/>
</dbReference>
<dbReference type="Gene3D" id="3.40.50.2000">
    <property type="entry name" value="Glycogen Phosphorylase B"/>
    <property type="match status" value="2"/>
</dbReference>
<dbReference type="AlphaFoldDB" id="A0AAW1S710"/>
<evidence type="ECO:0000259" key="12">
    <source>
        <dbReference type="Pfam" id="PF13439"/>
    </source>
</evidence>
<dbReference type="GO" id="GO:0102704">
    <property type="term" value="F:GDP-Man:Man(2)GlcNAc(2)-PP-Dol alpha-1,6-mannosyltransferase activity"/>
    <property type="evidence" value="ECO:0007669"/>
    <property type="project" value="UniProtKB-UniRule"/>
</dbReference>
<keyword evidence="7" id="KW-0472">Membrane</keyword>